<accession>A0A9D1AHL4</accession>
<keyword evidence="2" id="KW-1133">Transmembrane helix</keyword>
<feature type="compositionally biased region" description="Low complexity" evidence="1">
    <location>
        <begin position="160"/>
        <end position="173"/>
    </location>
</feature>
<evidence type="ECO:0000259" key="3">
    <source>
        <dbReference type="SMART" id="SM00635"/>
    </source>
</evidence>
<reference evidence="4" key="2">
    <citation type="journal article" date="2021" name="PeerJ">
        <title>Extensive microbial diversity within the chicken gut microbiome revealed by metagenomics and culture.</title>
        <authorList>
            <person name="Gilroy R."/>
            <person name="Ravi A."/>
            <person name="Getino M."/>
            <person name="Pursley I."/>
            <person name="Horton D.L."/>
            <person name="Alikhan N.F."/>
            <person name="Baker D."/>
            <person name="Gharbi K."/>
            <person name="Hall N."/>
            <person name="Watson M."/>
            <person name="Adriaenssens E.M."/>
            <person name="Foster-Nyarko E."/>
            <person name="Jarju S."/>
            <person name="Secka A."/>
            <person name="Antonio M."/>
            <person name="Oren A."/>
            <person name="Chaudhuri R.R."/>
            <person name="La Ragione R."/>
            <person name="Hildebrand F."/>
            <person name="Pallen M.J."/>
        </authorList>
    </citation>
    <scope>NUCLEOTIDE SEQUENCE</scope>
    <source>
        <strain evidence="4">CHK184-25365</strain>
    </source>
</reference>
<protein>
    <submittedName>
        <fullName evidence="4">Ig domain-containing protein</fullName>
    </submittedName>
</protein>
<dbReference type="SMART" id="SM00635">
    <property type="entry name" value="BID_2"/>
    <property type="match status" value="1"/>
</dbReference>
<feature type="transmembrane region" description="Helical" evidence="2">
    <location>
        <begin position="7"/>
        <end position="30"/>
    </location>
</feature>
<feature type="domain" description="BIG2" evidence="3">
    <location>
        <begin position="71"/>
        <end position="148"/>
    </location>
</feature>
<gene>
    <name evidence="4" type="ORF">IAB36_00870</name>
</gene>
<proteinExistence type="predicted"/>
<feature type="region of interest" description="Disordered" evidence="1">
    <location>
        <begin position="40"/>
        <end position="71"/>
    </location>
</feature>
<organism evidence="4 5">
    <name type="scientific">Candidatus Egerieicola pullicola</name>
    <dbReference type="NCBI Taxonomy" id="2840775"/>
    <lineage>
        <taxon>Bacteria</taxon>
        <taxon>Bacillati</taxon>
        <taxon>Bacillota</taxon>
        <taxon>Clostridia</taxon>
        <taxon>Eubacteriales</taxon>
        <taxon>Oscillospiraceae</taxon>
        <taxon>Oscillospiraceae incertae sedis</taxon>
        <taxon>Candidatus Egerieicola</taxon>
    </lineage>
</organism>
<feature type="region of interest" description="Disordered" evidence="1">
    <location>
        <begin position="160"/>
        <end position="234"/>
    </location>
</feature>
<feature type="compositionally biased region" description="Low complexity" evidence="1">
    <location>
        <begin position="191"/>
        <end position="203"/>
    </location>
</feature>
<keyword evidence="2" id="KW-0812">Transmembrane</keyword>
<dbReference type="Pfam" id="PF02368">
    <property type="entry name" value="Big_2"/>
    <property type="match status" value="1"/>
</dbReference>
<feature type="compositionally biased region" description="Polar residues" evidence="1">
    <location>
        <begin position="225"/>
        <end position="234"/>
    </location>
</feature>
<comment type="caution">
    <text evidence="4">The sequence shown here is derived from an EMBL/GenBank/DDBJ whole genome shotgun (WGS) entry which is preliminary data.</text>
</comment>
<sequence length="234" mass="23976">MLKKEKGIFYLVVGICVAILIILTIVGILLPKQPYSKGPLSSSLMNSHTSSSQDSEWTEPVSPVSSQAEGGVDGITLSVDQVTLEVGENQMPLVTMTPEDAPDKSEIWVSSDTNVATVDGMGRITGVGEGSCTVTVTSAASPQVSATVAVTVSGGTAVTTVTTTPNQPAATTPAPVPTPAPTPEPTPNPTPSQSEPSQSQEPQPSQPEEPAPSQSESSQLPDSLAPQTDPSSAE</sequence>
<dbReference type="InterPro" id="IPR008964">
    <property type="entry name" value="Invasin/intimin_cell_adhesion"/>
</dbReference>
<dbReference type="Gene3D" id="2.60.40.1080">
    <property type="match status" value="1"/>
</dbReference>
<dbReference type="InterPro" id="IPR003343">
    <property type="entry name" value="Big_2"/>
</dbReference>
<dbReference type="AlphaFoldDB" id="A0A9D1AHL4"/>
<evidence type="ECO:0000313" key="5">
    <source>
        <dbReference type="Proteomes" id="UP000886749"/>
    </source>
</evidence>
<reference evidence="4" key="1">
    <citation type="submission" date="2020-10" db="EMBL/GenBank/DDBJ databases">
        <authorList>
            <person name="Gilroy R."/>
        </authorList>
    </citation>
    <scope>NUCLEOTIDE SEQUENCE</scope>
    <source>
        <strain evidence="4">CHK184-25365</strain>
    </source>
</reference>
<dbReference type="Proteomes" id="UP000886749">
    <property type="component" value="Unassembled WGS sequence"/>
</dbReference>
<dbReference type="EMBL" id="DVGY01000021">
    <property type="protein sequence ID" value="HIR40370.1"/>
    <property type="molecule type" value="Genomic_DNA"/>
</dbReference>
<keyword evidence="2" id="KW-0472">Membrane</keyword>
<evidence type="ECO:0000313" key="4">
    <source>
        <dbReference type="EMBL" id="HIR40370.1"/>
    </source>
</evidence>
<dbReference type="SUPFAM" id="SSF49373">
    <property type="entry name" value="Invasin/intimin cell-adhesion fragments"/>
    <property type="match status" value="1"/>
</dbReference>
<feature type="compositionally biased region" description="Low complexity" evidence="1">
    <location>
        <begin position="41"/>
        <end position="52"/>
    </location>
</feature>
<name>A0A9D1AHL4_9FIRM</name>
<feature type="compositionally biased region" description="Pro residues" evidence="1">
    <location>
        <begin position="174"/>
        <end position="190"/>
    </location>
</feature>
<evidence type="ECO:0000256" key="1">
    <source>
        <dbReference type="SAM" id="MobiDB-lite"/>
    </source>
</evidence>
<evidence type="ECO:0000256" key="2">
    <source>
        <dbReference type="SAM" id="Phobius"/>
    </source>
</evidence>